<reference evidence="3" key="1">
    <citation type="submission" date="2020-11" db="EMBL/GenBank/DDBJ databases">
        <authorList>
            <person name="Tran Van P."/>
        </authorList>
    </citation>
    <scope>NUCLEOTIDE SEQUENCE</scope>
</reference>
<dbReference type="Proteomes" id="UP000677054">
    <property type="component" value="Unassembled WGS sequence"/>
</dbReference>
<feature type="domain" description="Acyclic terpene utilisation N-terminal" evidence="1">
    <location>
        <begin position="230"/>
        <end position="365"/>
    </location>
</feature>
<evidence type="ECO:0000313" key="3">
    <source>
        <dbReference type="EMBL" id="CAD7240509.1"/>
    </source>
</evidence>
<dbReference type="EMBL" id="CAJPEV010000037">
    <property type="protein sequence ID" value="CAG0879312.1"/>
    <property type="molecule type" value="Genomic_DNA"/>
</dbReference>
<dbReference type="Pfam" id="PF23544">
    <property type="entry name" value="AtuA_ferredoxin"/>
    <property type="match status" value="1"/>
</dbReference>
<dbReference type="PANTHER" id="PTHR47708">
    <property type="match status" value="1"/>
</dbReference>
<evidence type="ECO:0000259" key="1">
    <source>
        <dbReference type="Pfam" id="PF07287"/>
    </source>
</evidence>
<protein>
    <recommendedName>
        <fullName evidence="5">Terpene utilization protein AtuA</fullName>
    </recommendedName>
</protein>
<dbReference type="InterPro" id="IPR010839">
    <property type="entry name" value="AtuA_N"/>
</dbReference>
<organism evidence="3">
    <name type="scientific">Darwinula stevensoni</name>
    <dbReference type="NCBI Taxonomy" id="69355"/>
    <lineage>
        <taxon>Eukaryota</taxon>
        <taxon>Metazoa</taxon>
        <taxon>Ecdysozoa</taxon>
        <taxon>Arthropoda</taxon>
        <taxon>Crustacea</taxon>
        <taxon>Oligostraca</taxon>
        <taxon>Ostracoda</taxon>
        <taxon>Podocopa</taxon>
        <taxon>Podocopida</taxon>
        <taxon>Darwinulocopina</taxon>
        <taxon>Darwinuloidea</taxon>
        <taxon>Darwinulidae</taxon>
        <taxon>Darwinula</taxon>
    </lineage>
</organism>
<dbReference type="Pfam" id="PF07287">
    <property type="entry name" value="AtuA"/>
    <property type="match status" value="2"/>
</dbReference>
<evidence type="ECO:0000259" key="2">
    <source>
        <dbReference type="Pfam" id="PF23544"/>
    </source>
</evidence>
<proteinExistence type="predicted"/>
<gene>
    <name evidence="3" type="ORF">DSTB1V02_LOCUS530</name>
</gene>
<evidence type="ECO:0008006" key="5">
    <source>
        <dbReference type="Google" id="ProtNLM"/>
    </source>
</evidence>
<keyword evidence="4" id="KW-1185">Reference proteome</keyword>
<name>A0A7R8X0L6_9CRUS</name>
<dbReference type="EMBL" id="LR899554">
    <property type="protein sequence ID" value="CAD7240509.1"/>
    <property type="molecule type" value="Genomic_DNA"/>
</dbReference>
<dbReference type="OrthoDB" id="10265871at2759"/>
<accession>A0A7R8X0L6</accession>
<dbReference type="AlphaFoldDB" id="A0A7R8X0L6"/>
<evidence type="ECO:0000313" key="4">
    <source>
        <dbReference type="Proteomes" id="UP000677054"/>
    </source>
</evidence>
<sequence length="523" mass="56186">MIVNEALKRCFRATYSQSRCFSIVRSSYSTSQSKEFDGISRSGSSPTSTNVRIGCASGFWGDTAVAAPQLIYMGNLDYLVFDYLSEITMSLLTAAKMKKDTLGYAPDFLTAGIGPYLNDIKRKGIRVVSNAGGVNPLSCSWEIQSMAKKAGLDLKIACVTGDDLISNTKAEVLTAFKSSFSMKDFSKVTSMNTYLGAGPIAQALDMGADVVVTGRCVDSALVLGPLVHHVCATYRDGYRATGLGGIVGPRAVEKGKRTGHAILSRCRSIFKKLGLKDFSDVNVQVLGSESSYGAHARELGCRETVLWVAVTHDEKVALEIFGRELAPAGTGMAPGLTLMAGGRPKASPVLRLHSFLIPKSLVQVTMGERSEAYILPEYSKYAHLDAEASASVTPLKEPDVLLGSLTFTVGDLAYTRSGDKSDTANIGVIARKPGFLPYLRKALTEEALGEYFAHLFPHDSTRTQASFVKRYEVPGILGLNFVLESSLGGGGVASLRFDPQGKGLGQMLLDFPIHEMPPLNEIK</sequence>
<feature type="domain" description="Acyclic terpene utilisation N-terminal" evidence="1">
    <location>
        <begin position="51"/>
        <end position="229"/>
    </location>
</feature>
<feature type="domain" description="AtuA-like ferredoxin-fold" evidence="2">
    <location>
        <begin position="409"/>
        <end position="513"/>
    </location>
</feature>
<dbReference type="PANTHER" id="PTHR47708:SF2">
    <property type="entry name" value="SI:CH73-132F6.5"/>
    <property type="match status" value="1"/>
</dbReference>
<dbReference type="InterPro" id="IPR056362">
    <property type="entry name" value="AtuA-like_ferredoxin_dom"/>
</dbReference>